<dbReference type="EC" id="3.1.1.17" evidence="4"/>
<evidence type="ECO:0000313" key="4">
    <source>
        <dbReference type="EMBL" id="QDT03724.1"/>
    </source>
</evidence>
<evidence type="ECO:0000313" key="5">
    <source>
        <dbReference type="Proteomes" id="UP000318538"/>
    </source>
</evidence>
<dbReference type="KEGG" id="rlc:K227x_21090"/>
<proteinExistence type="predicted"/>
<dbReference type="SUPFAM" id="SSF63829">
    <property type="entry name" value="Calcium-dependent phosphotriesterase"/>
    <property type="match status" value="1"/>
</dbReference>
<dbReference type="PANTHER" id="PTHR47572">
    <property type="entry name" value="LIPOPROTEIN-RELATED"/>
    <property type="match status" value="1"/>
</dbReference>
<dbReference type="InterPro" id="IPR051262">
    <property type="entry name" value="SMP-30/CGR1_Lactonase"/>
</dbReference>
<dbReference type="Proteomes" id="UP000318538">
    <property type="component" value="Chromosome"/>
</dbReference>
<dbReference type="GO" id="GO:0004341">
    <property type="term" value="F:gluconolactonase activity"/>
    <property type="evidence" value="ECO:0007669"/>
    <property type="project" value="UniProtKB-EC"/>
</dbReference>
<name>A0A517N9B5_9BACT</name>
<dbReference type="Pfam" id="PF08450">
    <property type="entry name" value="SGL"/>
    <property type="match status" value="1"/>
</dbReference>
<evidence type="ECO:0000256" key="2">
    <source>
        <dbReference type="SAM" id="SignalP"/>
    </source>
</evidence>
<feature type="domain" description="SMP-30/Gluconolactonase/LRE-like region" evidence="3">
    <location>
        <begin position="51"/>
        <end position="293"/>
    </location>
</feature>
<keyword evidence="5" id="KW-1185">Reference proteome</keyword>
<evidence type="ECO:0000259" key="3">
    <source>
        <dbReference type="Pfam" id="PF08450"/>
    </source>
</evidence>
<reference evidence="4 5" key="1">
    <citation type="submission" date="2019-02" db="EMBL/GenBank/DDBJ databases">
        <title>Deep-cultivation of Planctomycetes and their phenomic and genomic characterization uncovers novel biology.</title>
        <authorList>
            <person name="Wiegand S."/>
            <person name="Jogler M."/>
            <person name="Boedeker C."/>
            <person name="Pinto D."/>
            <person name="Vollmers J."/>
            <person name="Rivas-Marin E."/>
            <person name="Kohn T."/>
            <person name="Peeters S.H."/>
            <person name="Heuer A."/>
            <person name="Rast P."/>
            <person name="Oberbeckmann S."/>
            <person name="Bunk B."/>
            <person name="Jeske O."/>
            <person name="Meyerdierks A."/>
            <person name="Storesund J.E."/>
            <person name="Kallscheuer N."/>
            <person name="Luecker S."/>
            <person name="Lage O.M."/>
            <person name="Pohl T."/>
            <person name="Merkel B.J."/>
            <person name="Hornburger P."/>
            <person name="Mueller R.-W."/>
            <person name="Bruemmer F."/>
            <person name="Labrenz M."/>
            <person name="Spormann A.M."/>
            <person name="Op den Camp H."/>
            <person name="Overmann J."/>
            <person name="Amann R."/>
            <person name="Jetten M.S.M."/>
            <person name="Mascher T."/>
            <person name="Medema M.H."/>
            <person name="Devos D.P."/>
            <person name="Kaster A.-K."/>
            <person name="Ovreas L."/>
            <person name="Rohde M."/>
            <person name="Galperin M.Y."/>
            <person name="Jogler C."/>
        </authorList>
    </citation>
    <scope>NUCLEOTIDE SEQUENCE [LARGE SCALE GENOMIC DNA]</scope>
    <source>
        <strain evidence="4 5">K22_7</strain>
    </source>
</reference>
<keyword evidence="2" id="KW-0732">Signal</keyword>
<dbReference type="AlphaFoldDB" id="A0A517N9B5"/>
<accession>A0A517N9B5</accession>
<dbReference type="InterPro" id="IPR013658">
    <property type="entry name" value="SGL"/>
</dbReference>
<sequence precursor="true">MRFGCFFALVLVGVVSVADDSAATSDAGPPESHPIIADGVQLQLAGDGYSFTEGPTADADGNVYFTDQPNDRIVFFDFATRKASTWLQPAGRSNGLYFVAKDRMIACADAENQLWSFNLNDKSHKVLLENNNGQRFGGPNDCWADQDGSIYFTDPMYQRPYWNTPLPADHPRGVYRLSAGGELTQLLDNLVQPNGIIGDAERRRLYIADIGDKKTYSYRIAQDGSLIDRELYCTSGSDGMTIDINRRLYLTGSEGVTVYKDDGTLVETIAVPRKWTANVTFGGPENKHLFITAGDSVFTIETTTEGL</sequence>
<dbReference type="RefSeq" id="WP_145169344.1">
    <property type="nucleotide sequence ID" value="NZ_CP036525.1"/>
</dbReference>
<dbReference type="PANTHER" id="PTHR47572:SF4">
    <property type="entry name" value="LACTONASE DRP35"/>
    <property type="match status" value="1"/>
</dbReference>
<feature type="chain" id="PRO_5022157609" evidence="2">
    <location>
        <begin position="19"/>
        <end position="307"/>
    </location>
</feature>
<protein>
    <submittedName>
        <fullName evidence="4">Gluconolactonase</fullName>
        <ecNumber evidence="4">3.1.1.17</ecNumber>
    </submittedName>
</protein>
<keyword evidence="1 4" id="KW-0378">Hydrolase</keyword>
<gene>
    <name evidence="4" type="primary">gnl_1</name>
    <name evidence="4" type="ORF">K227x_21090</name>
</gene>
<dbReference type="EMBL" id="CP036525">
    <property type="protein sequence ID" value="QDT03724.1"/>
    <property type="molecule type" value="Genomic_DNA"/>
</dbReference>
<organism evidence="4 5">
    <name type="scientific">Rubripirellula lacrimiformis</name>
    <dbReference type="NCBI Taxonomy" id="1930273"/>
    <lineage>
        <taxon>Bacteria</taxon>
        <taxon>Pseudomonadati</taxon>
        <taxon>Planctomycetota</taxon>
        <taxon>Planctomycetia</taxon>
        <taxon>Pirellulales</taxon>
        <taxon>Pirellulaceae</taxon>
        <taxon>Rubripirellula</taxon>
    </lineage>
</organism>
<dbReference type="OrthoDB" id="272794at2"/>
<evidence type="ECO:0000256" key="1">
    <source>
        <dbReference type="ARBA" id="ARBA00022801"/>
    </source>
</evidence>
<dbReference type="Gene3D" id="2.120.10.30">
    <property type="entry name" value="TolB, C-terminal domain"/>
    <property type="match status" value="1"/>
</dbReference>
<feature type="signal peptide" evidence="2">
    <location>
        <begin position="1"/>
        <end position="18"/>
    </location>
</feature>
<dbReference type="InterPro" id="IPR011042">
    <property type="entry name" value="6-blade_b-propeller_TolB-like"/>
</dbReference>